<accession>A0A9N9P4K2</accession>
<feature type="non-terminal residue" evidence="2">
    <location>
        <position position="68"/>
    </location>
</feature>
<evidence type="ECO:0000313" key="2">
    <source>
        <dbReference type="EMBL" id="CAG8789381.1"/>
    </source>
</evidence>
<dbReference type="Proteomes" id="UP000789396">
    <property type="component" value="Unassembled WGS sequence"/>
</dbReference>
<gene>
    <name evidence="2" type="ORF">RFULGI_LOCUS16589</name>
</gene>
<evidence type="ECO:0000256" key="1">
    <source>
        <dbReference type="SAM" id="MobiDB-lite"/>
    </source>
</evidence>
<organism evidence="2 3">
    <name type="scientific">Racocetra fulgida</name>
    <dbReference type="NCBI Taxonomy" id="60492"/>
    <lineage>
        <taxon>Eukaryota</taxon>
        <taxon>Fungi</taxon>
        <taxon>Fungi incertae sedis</taxon>
        <taxon>Mucoromycota</taxon>
        <taxon>Glomeromycotina</taxon>
        <taxon>Glomeromycetes</taxon>
        <taxon>Diversisporales</taxon>
        <taxon>Gigasporaceae</taxon>
        <taxon>Racocetra</taxon>
    </lineage>
</organism>
<dbReference type="AlphaFoldDB" id="A0A9N9P4K2"/>
<name>A0A9N9P4K2_9GLOM</name>
<comment type="caution">
    <text evidence="2">The sequence shown here is derived from an EMBL/GenBank/DDBJ whole genome shotgun (WGS) entry which is preliminary data.</text>
</comment>
<keyword evidence="3" id="KW-1185">Reference proteome</keyword>
<reference evidence="2" key="1">
    <citation type="submission" date="2021-06" db="EMBL/GenBank/DDBJ databases">
        <authorList>
            <person name="Kallberg Y."/>
            <person name="Tangrot J."/>
            <person name="Rosling A."/>
        </authorList>
    </citation>
    <scope>NUCLEOTIDE SEQUENCE</scope>
    <source>
        <strain evidence="2">IN212</strain>
    </source>
</reference>
<sequence>MKSLNNTYGLCFIVRNSVTIHEILQEINFGGPNDDDSDETTETVTTPPNSPRTRKVSDLSPAPKVKDQ</sequence>
<feature type="region of interest" description="Disordered" evidence="1">
    <location>
        <begin position="29"/>
        <end position="68"/>
    </location>
</feature>
<proteinExistence type="predicted"/>
<dbReference type="EMBL" id="CAJVPZ010059689">
    <property type="protein sequence ID" value="CAG8789381.1"/>
    <property type="molecule type" value="Genomic_DNA"/>
</dbReference>
<evidence type="ECO:0000313" key="3">
    <source>
        <dbReference type="Proteomes" id="UP000789396"/>
    </source>
</evidence>
<protein>
    <submittedName>
        <fullName evidence="2">8548_t:CDS:1</fullName>
    </submittedName>
</protein>